<dbReference type="InterPro" id="IPR017437">
    <property type="entry name" value="ATP-NAD_kinase_PpnK-typ_C"/>
</dbReference>
<dbReference type="AlphaFoldDB" id="A0A9E2BEP1"/>
<comment type="caution">
    <text evidence="7">The sequence shown here is derived from an EMBL/GenBank/DDBJ whole genome shotgun (WGS) entry which is preliminary data.</text>
</comment>
<evidence type="ECO:0000256" key="3">
    <source>
        <dbReference type="ARBA" id="ARBA00022857"/>
    </source>
</evidence>
<sequence length="291" mass="32177">MKELTVGIFPHHQRAEAKNKAVKLKEALQLANIKVIMRKFEGEDGLADNLLLEESSIVVSIGGDGTFLRVARHMASIKTEAYLIGLNTSGSLGFLNCTHTIDQVRKEINNFIKGKFVSSEIQTLKTRIFTEEEKYDGEFINETVLVRDFQSRLPIFQVKVGKSILGSYHGEGVILSSSFGSTAQALSAGGPLISHQLYCVNLVPLSAHSINIRPILINPIEKPKVLIQGSKELKLHLFLDGLKIMMAKPPINLEVSPGNQRIKLLGMSSGNFYNTIRYKLSWGWKKSASGT</sequence>
<dbReference type="SUPFAM" id="SSF111331">
    <property type="entry name" value="NAD kinase/diacylglycerol kinase-like"/>
    <property type="match status" value="1"/>
</dbReference>
<organism evidence="7 8">
    <name type="scientific">Psychracetigena formicireducens</name>
    <dbReference type="NCBI Taxonomy" id="2986056"/>
    <lineage>
        <taxon>Bacteria</taxon>
        <taxon>Bacillati</taxon>
        <taxon>Candidatus Lithacetigenota</taxon>
        <taxon>Candidatus Psychracetigena</taxon>
    </lineage>
</organism>
<comment type="subcellular location">
    <subcellularLocation>
        <location evidence="6">Cytoplasm</location>
    </subcellularLocation>
</comment>
<name>A0A9E2BEP1_PSYF1</name>
<evidence type="ECO:0000256" key="1">
    <source>
        <dbReference type="ARBA" id="ARBA00022679"/>
    </source>
</evidence>
<keyword evidence="6" id="KW-0963">Cytoplasm</keyword>
<feature type="binding site" evidence="6">
    <location>
        <begin position="141"/>
        <end position="142"/>
    </location>
    <ligand>
        <name>NAD(+)</name>
        <dbReference type="ChEBI" id="CHEBI:57540"/>
    </ligand>
</feature>
<keyword evidence="4 6" id="KW-0520">NAD</keyword>
<dbReference type="GO" id="GO:0005524">
    <property type="term" value="F:ATP binding"/>
    <property type="evidence" value="ECO:0007669"/>
    <property type="project" value="UniProtKB-KW"/>
</dbReference>
<accession>A0A9E2BEP1</accession>
<keyword evidence="2 6" id="KW-0418">Kinase</keyword>
<dbReference type="InterPro" id="IPR016064">
    <property type="entry name" value="NAD/diacylglycerol_kinase_sf"/>
</dbReference>
<comment type="cofactor">
    <cofactor evidence="6">
        <name>a divalent metal cation</name>
        <dbReference type="ChEBI" id="CHEBI:60240"/>
    </cofactor>
</comment>
<dbReference type="InterPro" id="IPR017438">
    <property type="entry name" value="ATP-NAD_kinase_N"/>
</dbReference>
<dbReference type="GO" id="GO:0005737">
    <property type="term" value="C:cytoplasm"/>
    <property type="evidence" value="ECO:0007669"/>
    <property type="project" value="UniProtKB-SubCell"/>
</dbReference>
<dbReference type="EMBL" id="QLTW01000001">
    <property type="protein sequence ID" value="MBT9144215.1"/>
    <property type="molecule type" value="Genomic_DNA"/>
</dbReference>
<feature type="binding site" evidence="6">
    <location>
        <position position="69"/>
    </location>
    <ligand>
        <name>NAD(+)</name>
        <dbReference type="ChEBI" id="CHEBI:57540"/>
    </ligand>
</feature>
<comment type="caution">
    <text evidence="6">Lacks conserved residue(s) required for the propagation of feature annotation.</text>
</comment>
<reference evidence="7 8" key="1">
    <citation type="journal article" date="2021" name="bioRxiv">
        <title>Unique metabolic strategies in Hadean analogues reveal hints for primordial physiology.</title>
        <authorList>
            <person name="Nobu M.K."/>
            <person name="Nakai R."/>
            <person name="Tamazawa S."/>
            <person name="Mori H."/>
            <person name="Toyoda A."/>
            <person name="Ijiri A."/>
            <person name="Suzuki S."/>
            <person name="Kurokawa K."/>
            <person name="Kamagata Y."/>
            <person name="Tamaki H."/>
        </authorList>
    </citation>
    <scope>NUCLEOTIDE SEQUENCE [LARGE SCALE GENOMIC DNA]</scope>
    <source>
        <strain evidence="7">BS525</strain>
    </source>
</reference>
<dbReference type="EC" id="2.7.1.23" evidence="6"/>
<dbReference type="PANTHER" id="PTHR20275:SF0">
    <property type="entry name" value="NAD KINASE"/>
    <property type="match status" value="1"/>
</dbReference>
<dbReference type="GO" id="GO:0019674">
    <property type="term" value="P:NAD+ metabolic process"/>
    <property type="evidence" value="ECO:0007669"/>
    <property type="project" value="InterPro"/>
</dbReference>
<evidence type="ECO:0000256" key="6">
    <source>
        <dbReference type="HAMAP-Rule" id="MF_00361"/>
    </source>
</evidence>
<keyword evidence="3 6" id="KW-0521">NADP</keyword>
<evidence type="ECO:0000256" key="5">
    <source>
        <dbReference type="ARBA" id="ARBA00047925"/>
    </source>
</evidence>
<evidence type="ECO:0000313" key="8">
    <source>
        <dbReference type="Proteomes" id="UP000811545"/>
    </source>
</evidence>
<evidence type="ECO:0000313" key="7">
    <source>
        <dbReference type="EMBL" id="MBT9144215.1"/>
    </source>
</evidence>
<keyword evidence="6" id="KW-0547">Nucleotide-binding</keyword>
<dbReference type="PANTHER" id="PTHR20275">
    <property type="entry name" value="NAD KINASE"/>
    <property type="match status" value="1"/>
</dbReference>
<gene>
    <name evidence="6 7" type="primary">nadK</name>
    <name evidence="7" type="ORF">DDT42_00047</name>
</gene>
<dbReference type="GO" id="GO:0003951">
    <property type="term" value="F:NAD+ kinase activity"/>
    <property type="evidence" value="ECO:0007669"/>
    <property type="project" value="UniProtKB-UniRule"/>
</dbReference>
<protein>
    <recommendedName>
        <fullName evidence="6">NAD kinase</fullName>
        <ecNumber evidence="6">2.7.1.23</ecNumber>
    </recommendedName>
    <alternativeName>
        <fullName evidence="6">ATP-dependent NAD kinase</fullName>
    </alternativeName>
</protein>
<comment type="catalytic activity">
    <reaction evidence="5 6">
        <text>NAD(+) + ATP = ADP + NADP(+) + H(+)</text>
        <dbReference type="Rhea" id="RHEA:18629"/>
        <dbReference type="ChEBI" id="CHEBI:15378"/>
        <dbReference type="ChEBI" id="CHEBI:30616"/>
        <dbReference type="ChEBI" id="CHEBI:57540"/>
        <dbReference type="ChEBI" id="CHEBI:58349"/>
        <dbReference type="ChEBI" id="CHEBI:456216"/>
        <dbReference type="EC" id="2.7.1.23"/>
    </reaction>
</comment>
<dbReference type="GO" id="GO:0006741">
    <property type="term" value="P:NADP+ biosynthetic process"/>
    <property type="evidence" value="ECO:0007669"/>
    <property type="project" value="UniProtKB-UniRule"/>
</dbReference>
<proteinExistence type="inferred from homology"/>
<dbReference type="Pfam" id="PF01513">
    <property type="entry name" value="NAD_kinase"/>
    <property type="match status" value="1"/>
</dbReference>
<feature type="binding site" evidence="6">
    <location>
        <begin position="64"/>
        <end position="65"/>
    </location>
    <ligand>
        <name>NAD(+)</name>
        <dbReference type="ChEBI" id="CHEBI:57540"/>
    </ligand>
</feature>
<feature type="binding site" evidence="6">
    <location>
        <position position="169"/>
    </location>
    <ligand>
        <name>NAD(+)</name>
        <dbReference type="ChEBI" id="CHEBI:57540"/>
    </ligand>
</feature>
<dbReference type="HAMAP" id="MF_00361">
    <property type="entry name" value="NAD_kinase"/>
    <property type="match status" value="1"/>
</dbReference>
<dbReference type="Gene3D" id="3.40.50.10330">
    <property type="entry name" value="Probable inorganic polyphosphate/atp-NAD kinase, domain 1"/>
    <property type="match status" value="1"/>
</dbReference>
<dbReference type="Gene3D" id="2.60.200.30">
    <property type="entry name" value="Probable inorganic polyphosphate/atp-NAD kinase, domain 2"/>
    <property type="match status" value="1"/>
</dbReference>
<evidence type="ECO:0000256" key="2">
    <source>
        <dbReference type="ARBA" id="ARBA00022777"/>
    </source>
</evidence>
<feature type="active site" description="Proton acceptor" evidence="6">
    <location>
        <position position="64"/>
    </location>
</feature>
<feature type="binding site" evidence="6">
    <location>
        <position position="152"/>
    </location>
    <ligand>
        <name>NAD(+)</name>
        <dbReference type="ChEBI" id="CHEBI:57540"/>
    </ligand>
</feature>
<dbReference type="Pfam" id="PF20143">
    <property type="entry name" value="NAD_kinase_C"/>
    <property type="match status" value="1"/>
</dbReference>
<dbReference type="InterPro" id="IPR002504">
    <property type="entry name" value="NADK"/>
</dbReference>
<evidence type="ECO:0000256" key="4">
    <source>
        <dbReference type="ARBA" id="ARBA00023027"/>
    </source>
</evidence>
<dbReference type="GO" id="GO:0046872">
    <property type="term" value="F:metal ion binding"/>
    <property type="evidence" value="ECO:0007669"/>
    <property type="project" value="UniProtKB-UniRule"/>
</dbReference>
<dbReference type="Proteomes" id="UP000811545">
    <property type="component" value="Unassembled WGS sequence"/>
</dbReference>
<keyword evidence="1 6" id="KW-0808">Transferase</keyword>
<comment type="function">
    <text evidence="6">Involved in the regulation of the intracellular balance of NAD and NADP, and is a key enzyme in the biosynthesis of NADP. Catalyzes specifically the phosphorylation on 2'-hydroxyl of the adenosine moiety of NAD to yield NADP.</text>
</comment>
<keyword evidence="6" id="KW-0067">ATP-binding</keyword>
<dbReference type="GO" id="GO:0051287">
    <property type="term" value="F:NAD binding"/>
    <property type="evidence" value="ECO:0007669"/>
    <property type="project" value="UniProtKB-ARBA"/>
</dbReference>
<comment type="similarity">
    <text evidence="6">Belongs to the NAD kinase family.</text>
</comment>